<gene>
    <name evidence="5" type="ORF">EDD35_0917</name>
</gene>
<dbReference type="Gene3D" id="1.10.1040.10">
    <property type="entry name" value="N-(1-d-carboxylethyl)-l-norvaline Dehydrogenase, domain 2"/>
    <property type="match status" value="1"/>
</dbReference>
<feature type="binding site" evidence="7">
    <location>
        <position position="9"/>
    </location>
    <ligand>
        <name>NADP(+)</name>
        <dbReference type="ChEBI" id="CHEBI:58349"/>
    </ligand>
</feature>
<comment type="caution">
    <text evidence="5">The sequence shown here is derived from an EMBL/GenBank/DDBJ whole genome shotgun (WGS) entry which is preliminary data.</text>
</comment>
<keyword evidence="7 8" id="KW-0547">Nucleotide-binding</keyword>
<dbReference type="InterPro" id="IPR048666">
    <property type="entry name" value="RedAm-like_C"/>
</dbReference>
<feature type="domain" description="NADPH-dependent reductive aminase-like C-terminal" evidence="4">
    <location>
        <begin position="159"/>
        <end position="284"/>
    </location>
</feature>
<dbReference type="EMBL" id="RKHY01000001">
    <property type="protein sequence ID" value="ROS38634.1"/>
    <property type="molecule type" value="Genomic_DNA"/>
</dbReference>
<dbReference type="InterPro" id="IPR051265">
    <property type="entry name" value="HIBADH-related_NP60_sf"/>
</dbReference>
<dbReference type="InterPro" id="IPR013328">
    <property type="entry name" value="6PGD_dom2"/>
</dbReference>
<feature type="binding site" evidence="7">
    <location>
        <position position="12"/>
    </location>
    <ligand>
        <name>NADP(+)</name>
        <dbReference type="ChEBI" id="CHEBI:58349"/>
    </ligand>
</feature>
<feature type="binding site" evidence="8">
    <location>
        <position position="65"/>
    </location>
    <ligand>
        <name>NADPH</name>
        <dbReference type="ChEBI" id="CHEBI:57783"/>
    </ligand>
</feature>
<dbReference type="InterPro" id="IPR008927">
    <property type="entry name" value="6-PGluconate_DH-like_C_sf"/>
</dbReference>
<dbReference type="Proteomes" id="UP000274843">
    <property type="component" value="Unassembled WGS sequence"/>
</dbReference>
<dbReference type="RefSeq" id="WP_123682958.1">
    <property type="nucleotide sequence ID" value="NZ_RKHY01000001.1"/>
</dbReference>
<dbReference type="Pfam" id="PF21761">
    <property type="entry name" value="RedAm-like_C"/>
    <property type="match status" value="1"/>
</dbReference>
<feature type="binding site" evidence="7">
    <location>
        <position position="10"/>
    </location>
    <ligand>
        <name>NADP(+)</name>
        <dbReference type="ChEBI" id="CHEBI:58349"/>
    </ligand>
</feature>
<feature type="binding site" evidence="8">
    <location>
        <position position="229"/>
    </location>
    <ligand>
        <name>NADPH</name>
        <dbReference type="ChEBI" id="CHEBI:57783"/>
    </ligand>
</feature>
<keyword evidence="8" id="KW-0106">Calcium</keyword>
<evidence type="ECO:0007829" key="7">
    <source>
        <dbReference type="PDB" id="9JMX"/>
    </source>
</evidence>
<feature type="binding site" evidence="7">
    <location>
        <position position="229"/>
    </location>
    <ligand>
        <name>NADP(+)</name>
        <dbReference type="ChEBI" id="CHEBI:58349"/>
    </ligand>
</feature>
<evidence type="ECO:0000313" key="5">
    <source>
        <dbReference type="EMBL" id="ROS38634.1"/>
    </source>
</evidence>
<dbReference type="Pfam" id="PF03446">
    <property type="entry name" value="NAD_binding_2"/>
    <property type="match status" value="1"/>
</dbReference>
<feature type="binding site" evidence="8">
    <location>
        <position position="31"/>
    </location>
    <ligand>
        <name>NADPH</name>
        <dbReference type="ChEBI" id="CHEBI:57783"/>
    </ligand>
</feature>
<dbReference type="GO" id="GO:0016491">
    <property type="term" value="F:oxidoreductase activity"/>
    <property type="evidence" value="ECO:0007669"/>
    <property type="project" value="UniProtKB-KW"/>
</dbReference>
<feature type="binding site" evidence="8">
    <location>
        <position position="66"/>
    </location>
    <ligand>
        <name>NADPH</name>
        <dbReference type="ChEBI" id="CHEBI:57783"/>
    </ligand>
</feature>
<keyword evidence="7 8" id="KW-0002">3D-structure</keyword>
<keyword evidence="2" id="KW-0560">Oxidoreductase</keyword>
<dbReference type="InterPro" id="IPR036291">
    <property type="entry name" value="NAD(P)-bd_dom_sf"/>
</dbReference>
<dbReference type="SUPFAM" id="SSF48179">
    <property type="entry name" value="6-phosphogluconate dehydrogenase C-terminal domain-like"/>
    <property type="match status" value="1"/>
</dbReference>
<feature type="binding site" evidence="8">
    <location>
        <position position="73"/>
    </location>
    <ligand>
        <name>NADPH</name>
        <dbReference type="ChEBI" id="CHEBI:57783"/>
    </ligand>
</feature>
<accession>A0A3N2GPT5</accession>
<reference evidence="5 6" key="1">
    <citation type="submission" date="2018-11" db="EMBL/GenBank/DDBJ databases">
        <title>Sequencing the genomes of 1000 actinobacteria strains.</title>
        <authorList>
            <person name="Klenk H.-P."/>
        </authorList>
    </citation>
    <scope>NUCLEOTIDE SEQUENCE [LARGE SCALE GENOMIC DNA]</scope>
    <source>
        <strain evidence="5 6">DSM 44348</strain>
    </source>
</reference>
<protein>
    <submittedName>
        <fullName evidence="5">3-hydroxyisobutyrate dehydrogenase-like beta-hydroxyacid dehydrogenase</fullName>
    </submittedName>
</protein>
<feature type="binding site" evidence="7">
    <location>
        <position position="32"/>
    </location>
    <ligand>
        <name>NADP(+)</name>
        <dbReference type="ChEBI" id="CHEBI:58349"/>
    </ligand>
</feature>
<feature type="binding site" evidence="8">
    <location>
        <position position="33"/>
    </location>
    <ligand>
        <name>NADPH</name>
        <dbReference type="ChEBI" id="CHEBI:57783"/>
    </ligand>
</feature>
<feature type="binding site" evidence="8">
    <location>
        <position position="36"/>
    </location>
    <ligand>
        <name>NADPH</name>
        <dbReference type="ChEBI" id="CHEBI:57783"/>
    </ligand>
</feature>
<evidence type="ECO:0007829" key="8">
    <source>
        <dbReference type="PDB" id="9JMY"/>
    </source>
</evidence>
<feature type="domain" description="6-phosphogluconate dehydrogenase NADP-binding" evidence="3">
    <location>
        <begin position="5"/>
        <end position="152"/>
    </location>
</feature>
<feature type="binding site" evidence="7">
    <location>
        <position position="31"/>
    </location>
    <ligand>
        <name>NADP(+)</name>
        <dbReference type="ChEBI" id="CHEBI:58349"/>
    </ligand>
</feature>
<dbReference type="GO" id="GO:0050661">
    <property type="term" value="F:NADP binding"/>
    <property type="evidence" value="ECO:0007669"/>
    <property type="project" value="InterPro"/>
</dbReference>
<evidence type="ECO:0000256" key="2">
    <source>
        <dbReference type="ARBA" id="ARBA00023002"/>
    </source>
</evidence>
<feature type="binding site" evidence="8">
    <location>
        <position position="92"/>
    </location>
    <ligand>
        <name>NADPH</name>
        <dbReference type="ChEBI" id="CHEBI:57783"/>
    </ligand>
</feature>
<organism evidence="5 6">
    <name type="scientific">Amycolatopsis thermoflava</name>
    <dbReference type="NCBI Taxonomy" id="84480"/>
    <lineage>
        <taxon>Bacteria</taxon>
        <taxon>Bacillati</taxon>
        <taxon>Actinomycetota</taxon>
        <taxon>Actinomycetes</taxon>
        <taxon>Pseudonocardiales</taxon>
        <taxon>Pseudonocardiaceae</taxon>
        <taxon>Amycolatopsis</taxon>
        <taxon>Amycolatopsis methanolica group</taxon>
    </lineage>
</organism>
<dbReference type="PANTHER" id="PTHR43580:SF2">
    <property type="entry name" value="CYTOKINE-LIKE NUCLEAR FACTOR N-PAC"/>
    <property type="match status" value="1"/>
</dbReference>
<comment type="similarity">
    <text evidence="1">Belongs to the HIBADH-related family.</text>
</comment>
<feature type="binding site" evidence="7">
    <location>
        <position position="36"/>
    </location>
    <ligand>
        <name>NADP(+)</name>
        <dbReference type="ChEBI" id="CHEBI:58349"/>
    </ligand>
</feature>
<keyword evidence="8" id="KW-0479">Metal-binding</keyword>
<feature type="binding site" evidence="7">
    <location>
        <position position="65"/>
    </location>
    <ligand>
        <name>NADP(+)</name>
        <dbReference type="ChEBI" id="CHEBI:58349"/>
    </ligand>
</feature>
<dbReference type="Gene3D" id="3.40.50.720">
    <property type="entry name" value="NAD(P)-binding Rossmann-like Domain"/>
    <property type="match status" value="1"/>
</dbReference>
<sequence>MTSATVIGLGPMGQAMVRVLLEHGTAVTVWNRTKSRADDVVARGAVLAGTPAEALKAAELVILSLTDYQAMYDVLGDAGEALTGRVVVNLSSDTPQRTREAAAWLTKRGATLVAGGIMVPAPLVGAEASYVFYSGPRDVFAEHEPVLRHIGRPEYLGEDHGLAQLFYQAELTVFLTSLSAYLQAFALLAAEGADPARLVPFAREVSGLAASYLDETVSQTRARAYPGDLSTATMMGATAEHILQACRDAGVDLALPEAVKSQYERAIAAGHGGDNWTSLWEVVAKR</sequence>
<dbReference type="PDB" id="9JMY">
    <property type="method" value="X-ray"/>
    <property type="resolution" value="2.15 A"/>
    <property type="chains" value="A/B=1-286"/>
</dbReference>
<feature type="binding site" evidence="7">
    <location>
        <position position="33"/>
    </location>
    <ligand>
        <name>NADP(+)</name>
        <dbReference type="ChEBI" id="CHEBI:58349"/>
    </ligand>
</feature>
<dbReference type="InterPro" id="IPR006115">
    <property type="entry name" value="6PGDH_NADP-bd"/>
</dbReference>
<proteinExistence type="evidence at protein level"/>
<dbReference type="PIRSF" id="PIRSF000103">
    <property type="entry name" value="HIBADH"/>
    <property type="match status" value="1"/>
</dbReference>
<dbReference type="PDB" id="9JMX">
    <property type="method" value="X-ray"/>
    <property type="resolution" value="2.04 A"/>
    <property type="chains" value="A/B=1-286"/>
</dbReference>
<reference evidence="7" key="3">
    <citation type="submission" date="2024-09" db="PDB data bank">
        <title>Crystal structure of IRED-M235A in complex with NADP+ and substrate.</title>
        <authorList>
            <person name="Fu X.L."/>
            <person name="Zhang M.T."/>
            <person name="Yi S.M."/>
            <person name="Dai K.X."/>
            <person name="Yang Y.Y."/>
            <person name="Chen C.-C."/>
            <person name="Guo R.-T."/>
        </authorList>
    </citation>
    <scope>X-RAY CRYSTALLOGRAPHY (2.04 ANGSTROMS) IN COMPLEX WITH NADP(+)</scope>
</reference>
<feature type="binding site" evidence="7">
    <location>
        <position position="92"/>
    </location>
    <ligand>
        <name>NADP(+)</name>
        <dbReference type="ChEBI" id="CHEBI:58349"/>
    </ligand>
</feature>
<feature type="binding site" evidence="7">
    <location>
        <position position="66"/>
    </location>
    <ligand>
        <name>NADP(+)</name>
        <dbReference type="ChEBI" id="CHEBI:58349"/>
    </ligand>
</feature>
<evidence type="ECO:0000313" key="6">
    <source>
        <dbReference type="Proteomes" id="UP000274843"/>
    </source>
</evidence>
<evidence type="ECO:0000256" key="1">
    <source>
        <dbReference type="ARBA" id="ARBA00009080"/>
    </source>
</evidence>
<feature type="binding site" evidence="8">
    <location>
        <position position="12"/>
    </location>
    <ligand>
        <name>NADPH</name>
        <dbReference type="ChEBI" id="CHEBI:57783"/>
    </ligand>
</feature>
<dbReference type="AlphaFoldDB" id="A0A3N2GPT5"/>
<feature type="binding site" evidence="8">
    <location>
        <position position="9"/>
    </location>
    <ligand>
        <name>NADPH</name>
        <dbReference type="ChEBI" id="CHEBI:57783"/>
    </ligand>
</feature>
<feature type="binding site" evidence="8">
    <location>
        <position position="127"/>
    </location>
    <ligand>
        <name>Ca(2+)</name>
        <dbReference type="ChEBI" id="CHEBI:29108"/>
    </ligand>
</feature>
<feature type="binding site" evidence="7">
    <location>
        <position position="167"/>
    </location>
    <ligand>
        <name>NADP(+)</name>
        <dbReference type="ChEBI" id="CHEBI:58349"/>
    </ligand>
</feature>
<evidence type="ECO:0000259" key="3">
    <source>
        <dbReference type="Pfam" id="PF03446"/>
    </source>
</evidence>
<dbReference type="PANTHER" id="PTHR43580">
    <property type="entry name" value="OXIDOREDUCTASE GLYR1-RELATED"/>
    <property type="match status" value="1"/>
</dbReference>
<dbReference type="SUPFAM" id="SSF51735">
    <property type="entry name" value="NAD(P)-binding Rossmann-fold domains"/>
    <property type="match status" value="1"/>
</dbReference>
<feature type="binding site" evidence="8">
    <location>
        <position position="32"/>
    </location>
    <ligand>
        <name>NADPH</name>
        <dbReference type="ChEBI" id="CHEBI:57783"/>
    </ligand>
</feature>
<feature type="binding site" evidence="7">
    <location>
        <position position="73"/>
    </location>
    <ligand>
        <name>NADP(+)</name>
        <dbReference type="ChEBI" id="CHEBI:58349"/>
    </ligand>
</feature>
<name>A0A3N2GPT5_9PSEU</name>
<dbReference type="GeneID" id="301842383"/>
<dbReference type="InterPro" id="IPR015815">
    <property type="entry name" value="HIBADH-related"/>
</dbReference>
<keyword evidence="6" id="KW-1185">Reference proteome</keyword>
<reference evidence="8" key="2">
    <citation type="submission" date="2024-09" db="PDB data bank">
        <title>Crystal structure of IRED in complex with NADPH.</title>
        <authorList>
            <person name="Fu X.L."/>
            <person name="Zhang M.T."/>
            <person name="Yi S.M."/>
            <person name="Dai K.X."/>
            <person name="Yang Y.Y."/>
            <person name="Chen C.-C."/>
            <person name="Guo R.-T."/>
        </authorList>
    </citation>
    <scope>X-RAY CRYSTALLOGRAPHY (2.15 ANGSTROMS) IN COMPLEX WITH CA(2+) AND NADPH</scope>
</reference>
<evidence type="ECO:0000259" key="4">
    <source>
        <dbReference type="Pfam" id="PF21761"/>
    </source>
</evidence>